<sequence>MAALVFSEVIDDADGRLAYHGVWTQQMDRTFVGGTAMLSRMSGERVVFNFTGTGISVHGALALTGDQDRDLSVAIDGNIVGTYTFDPQNREPRTEGILYASPVLKNTRHTVVVTNGGQWLWIDYFDTTSTQSPLRRVSEQAIPSPTANTLASSTDSSLSTLHTLGSTSTTGLHPLDLTRKYPTIFQRDANDDPHKISPGVVAGIAVGSLGAVILVALLVFVYKYTKKNRMKMAAMVSPTPYDTAIRPRSWSLSTSVSVPRSRTSSMVADAGATEEEVKPEEPQAIPVVLQRNNAEASTSRLELKIAMSYYVIQLTVPAKPELPASSLKNSSLRMAPTSKVVSEQKPWDVKGSDDPFGEILVRESSTFPIPDDILVVVIAPFEPEYAEVASTEDETSVVALAASSAGTFDNYQEIAHPLIVPRADSNDTTQTSSALAVSQVPFVGDPSSSSTNGLSTATIVGISVAGVVSSILLAAGLIYWATRKRGRRRRSLDLNPAVVPFDPVLRPSPDLFLPLAKPTPLSDTESDVVFYRGPTSSMALTSVSVISAQAESDSPRPPSPVLPTNNRLGSPSGVCSKTQIANANRKTKDGLRASCHGCY</sequence>
<evidence type="ECO:0000313" key="8">
    <source>
        <dbReference type="Proteomes" id="UP000292702"/>
    </source>
</evidence>
<dbReference type="GO" id="GO:0016020">
    <property type="term" value="C:membrane"/>
    <property type="evidence" value="ECO:0007669"/>
    <property type="project" value="UniProtKB-SubCell"/>
</dbReference>
<evidence type="ECO:0000256" key="3">
    <source>
        <dbReference type="ARBA" id="ARBA00022989"/>
    </source>
</evidence>
<feature type="region of interest" description="Disordered" evidence="5">
    <location>
        <begin position="548"/>
        <end position="575"/>
    </location>
</feature>
<keyword evidence="4 6" id="KW-0472">Membrane</keyword>
<dbReference type="OrthoDB" id="2757832at2759"/>
<evidence type="ECO:0000256" key="4">
    <source>
        <dbReference type="ARBA" id="ARBA00023136"/>
    </source>
</evidence>
<keyword evidence="3 6" id="KW-1133">Transmembrane helix</keyword>
<proteinExistence type="predicted"/>
<feature type="transmembrane region" description="Helical" evidence="6">
    <location>
        <begin position="200"/>
        <end position="222"/>
    </location>
</feature>
<dbReference type="PANTHER" id="PTHR15549">
    <property type="entry name" value="PAIRED IMMUNOGLOBULIN-LIKE TYPE 2 RECEPTOR"/>
    <property type="match status" value="1"/>
</dbReference>
<evidence type="ECO:0000313" key="7">
    <source>
        <dbReference type="EMBL" id="TCD71084.1"/>
    </source>
</evidence>
<feature type="transmembrane region" description="Helical" evidence="6">
    <location>
        <begin position="457"/>
        <end position="481"/>
    </location>
</feature>
<feature type="compositionally biased region" description="Polar residues" evidence="5">
    <location>
        <begin position="562"/>
        <end position="575"/>
    </location>
</feature>
<reference evidence="7 8" key="1">
    <citation type="submission" date="2018-11" db="EMBL/GenBank/DDBJ databases">
        <title>Genome assembly of Steccherinum ochraceum LE-BIN_3174, the white-rot fungus of the Steccherinaceae family (The Residual Polyporoid clade, Polyporales, Basidiomycota).</title>
        <authorList>
            <person name="Fedorova T.V."/>
            <person name="Glazunova O.A."/>
            <person name="Landesman E.O."/>
            <person name="Moiseenko K.V."/>
            <person name="Psurtseva N.V."/>
            <person name="Savinova O.S."/>
            <person name="Shakhova N.V."/>
            <person name="Tyazhelova T.V."/>
            <person name="Vasina D.V."/>
        </authorList>
    </citation>
    <scope>NUCLEOTIDE SEQUENCE [LARGE SCALE GENOMIC DNA]</scope>
    <source>
        <strain evidence="7 8">LE-BIN_3174</strain>
    </source>
</reference>
<gene>
    <name evidence="7" type="ORF">EIP91_000176</name>
</gene>
<keyword evidence="2 6" id="KW-0812">Transmembrane</keyword>
<evidence type="ECO:0000256" key="6">
    <source>
        <dbReference type="SAM" id="Phobius"/>
    </source>
</evidence>
<dbReference type="AlphaFoldDB" id="A0A4R0S379"/>
<keyword evidence="8" id="KW-1185">Reference proteome</keyword>
<dbReference type="Gene3D" id="2.60.120.260">
    <property type="entry name" value="Galactose-binding domain-like"/>
    <property type="match status" value="1"/>
</dbReference>
<comment type="caution">
    <text evidence="7">The sequence shown here is derived from an EMBL/GenBank/DDBJ whole genome shotgun (WGS) entry which is preliminary data.</text>
</comment>
<organism evidence="7 8">
    <name type="scientific">Steccherinum ochraceum</name>
    <dbReference type="NCBI Taxonomy" id="92696"/>
    <lineage>
        <taxon>Eukaryota</taxon>
        <taxon>Fungi</taxon>
        <taxon>Dikarya</taxon>
        <taxon>Basidiomycota</taxon>
        <taxon>Agaricomycotina</taxon>
        <taxon>Agaricomycetes</taxon>
        <taxon>Polyporales</taxon>
        <taxon>Steccherinaceae</taxon>
        <taxon>Steccherinum</taxon>
    </lineage>
</organism>
<dbReference type="GO" id="GO:0071944">
    <property type="term" value="C:cell periphery"/>
    <property type="evidence" value="ECO:0007669"/>
    <property type="project" value="UniProtKB-ARBA"/>
</dbReference>
<accession>A0A4R0S379</accession>
<comment type="subcellular location">
    <subcellularLocation>
        <location evidence="1">Membrane</location>
        <topology evidence="1">Single-pass membrane protein</topology>
    </subcellularLocation>
</comment>
<dbReference type="Proteomes" id="UP000292702">
    <property type="component" value="Unassembled WGS sequence"/>
</dbReference>
<evidence type="ECO:0000256" key="2">
    <source>
        <dbReference type="ARBA" id="ARBA00022692"/>
    </source>
</evidence>
<evidence type="ECO:0000256" key="1">
    <source>
        <dbReference type="ARBA" id="ARBA00004167"/>
    </source>
</evidence>
<dbReference type="PANTHER" id="PTHR15549:SF27">
    <property type="entry name" value="CHITIN-BINDING TYPE-1 DOMAIN-CONTAINING PROTEIN"/>
    <property type="match status" value="1"/>
</dbReference>
<protein>
    <submittedName>
        <fullName evidence="7">Uncharacterized protein</fullName>
    </submittedName>
</protein>
<dbReference type="STRING" id="92696.A0A4R0S379"/>
<evidence type="ECO:0000256" key="5">
    <source>
        <dbReference type="SAM" id="MobiDB-lite"/>
    </source>
</evidence>
<name>A0A4R0S379_9APHY</name>
<dbReference type="InterPro" id="IPR051694">
    <property type="entry name" value="Immunoregulatory_rcpt-like"/>
</dbReference>
<dbReference type="EMBL" id="RWJN01000010">
    <property type="protein sequence ID" value="TCD71084.1"/>
    <property type="molecule type" value="Genomic_DNA"/>
</dbReference>